<feature type="region of interest" description="Disordered" evidence="1">
    <location>
        <begin position="71"/>
        <end position="91"/>
    </location>
</feature>
<evidence type="ECO:0000256" key="1">
    <source>
        <dbReference type="SAM" id="MobiDB-lite"/>
    </source>
</evidence>
<feature type="compositionally biased region" description="Basic and acidic residues" evidence="1">
    <location>
        <begin position="71"/>
        <end position="80"/>
    </location>
</feature>
<evidence type="ECO:0000313" key="3">
    <source>
        <dbReference type="Proteomes" id="UP000010998"/>
    </source>
</evidence>
<gene>
    <name evidence="2" type="ordered locus">Mesau_01243</name>
</gene>
<proteinExistence type="predicted"/>
<organism evidence="2 3">
    <name type="scientific">Mesorhizobium australicum (strain HAMBI 3006 / LMG 24608 / WSM2073)</name>
    <dbReference type="NCBI Taxonomy" id="754035"/>
    <lineage>
        <taxon>Bacteria</taxon>
        <taxon>Pseudomonadati</taxon>
        <taxon>Pseudomonadota</taxon>
        <taxon>Alphaproteobacteria</taxon>
        <taxon>Hyphomicrobiales</taxon>
        <taxon>Phyllobacteriaceae</taxon>
        <taxon>Mesorhizobium</taxon>
    </lineage>
</organism>
<name>L0KEE2_MESAW</name>
<dbReference type="STRING" id="754035.Mesau_01243"/>
<dbReference type="Proteomes" id="UP000010998">
    <property type="component" value="Chromosome"/>
</dbReference>
<feature type="compositionally biased region" description="Polar residues" evidence="1">
    <location>
        <begin position="81"/>
        <end position="91"/>
    </location>
</feature>
<dbReference type="KEGG" id="mam:Mesau_01243"/>
<sequence length="91" mass="10126">MQGRGPIKAALRAQADEVRIRIGILQQELTTNRKSMGGTLRLGYEIKSRKVLLARLERVLAQYSPGCLREDVPTLRHSETGPRSQGSHCSL</sequence>
<dbReference type="HOGENOM" id="CLU_2423498_0_0_5"/>
<protein>
    <submittedName>
        <fullName evidence="2">Uncharacterized protein</fullName>
    </submittedName>
</protein>
<keyword evidence="3" id="KW-1185">Reference proteome</keyword>
<dbReference type="AlphaFoldDB" id="L0KEE2"/>
<reference evidence="3" key="1">
    <citation type="submission" date="2012-02" db="EMBL/GenBank/DDBJ databases">
        <title>Complete sequence of Mesorhizobium australicum WSM2073.</title>
        <authorList>
            <person name="Lucas S."/>
            <person name="Han J."/>
            <person name="Lapidus A."/>
            <person name="Cheng J.-F."/>
            <person name="Goodwin L."/>
            <person name="Pitluck S."/>
            <person name="Peters L."/>
            <person name="Gu W."/>
            <person name="Detter J.C."/>
            <person name="Han C."/>
            <person name="Tapia R."/>
            <person name="Land M."/>
            <person name="Hauser L."/>
            <person name="Kyrpides N."/>
            <person name="Ivanova N."/>
            <person name="Pagani I."/>
            <person name="Reeve W.G."/>
            <person name="Howieson J.G."/>
            <person name="Tiwari R.P."/>
            <person name="O'Hara G.W."/>
            <person name="Atkins C.A."/>
            <person name="Ronson C.W."/>
            <person name="Nandasena K.G."/>
            <person name="Woyke T."/>
        </authorList>
    </citation>
    <scope>NUCLEOTIDE SEQUENCE [LARGE SCALE GENOMIC DNA]</scope>
    <source>
        <strain evidence="3">LMG 24608 / HAMBI 3006 / WSM2073</strain>
    </source>
</reference>
<dbReference type="EMBL" id="CP003358">
    <property type="protein sequence ID" value="AGB43717.1"/>
    <property type="molecule type" value="Genomic_DNA"/>
</dbReference>
<accession>L0KEE2</accession>
<evidence type="ECO:0000313" key="2">
    <source>
        <dbReference type="EMBL" id="AGB43717.1"/>
    </source>
</evidence>